<evidence type="ECO:0000313" key="12">
    <source>
        <dbReference type="Proteomes" id="UP001301769"/>
    </source>
</evidence>
<dbReference type="GO" id="GO:0032040">
    <property type="term" value="C:small-subunit processome"/>
    <property type="evidence" value="ECO:0007669"/>
    <property type="project" value="InterPro"/>
</dbReference>
<dbReference type="GO" id="GO:0045943">
    <property type="term" value="P:positive regulation of transcription by RNA polymerase I"/>
    <property type="evidence" value="ECO:0007669"/>
    <property type="project" value="InterPro"/>
</dbReference>
<dbReference type="SUPFAM" id="SSF50978">
    <property type="entry name" value="WD40 repeat-like"/>
    <property type="match status" value="2"/>
</dbReference>
<dbReference type="GO" id="GO:2000234">
    <property type="term" value="P:positive regulation of rRNA processing"/>
    <property type="evidence" value="ECO:0007669"/>
    <property type="project" value="TreeGrafter"/>
</dbReference>
<dbReference type="Gene3D" id="2.130.10.10">
    <property type="entry name" value="YVTN repeat-like/Quinoprotein amine dehydrogenase"/>
    <property type="match status" value="2"/>
</dbReference>
<keyword evidence="12" id="KW-1185">Reference proteome</keyword>
<protein>
    <submittedName>
        <fullName evidence="11">WD40-repeat-containing domain protein</fullName>
    </submittedName>
</protein>
<dbReference type="PANTHER" id="PTHR44215">
    <property type="entry name" value="WD REPEAT-CONTAINING PROTEIN 75"/>
    <property type="match status" value="1"/>
</dbReference>
<dbReference type="InterPro" id="IPR053826">
    <property type="entry name" value="WDR75"/>
</dbReference>
<feature type="region of interest" description="Disordered" evidence="9">
    <location>
        <begin position="1"/>
        <end position="52"/>
    </location>
</feature>
<sequence>MVRLNVNGETASLKKRKREQKDEADAKQKRVRSRPKSKHRTRNESKSLEGLFPIQNGDGDIELLDSSLIEASLAPQPWKVSNPMGGRMLDIDPIFSSDEKHLILTYNTSIQVYSTDDSLLVRRIAIPVAKPRPENEGEPVPAHIVSSVPSKVSPEHIWVACSDGRIWHINWVLGTGMDRPYLLMTKNVLDMTVESVELGSLAEDVLLVLQTSTKLLAQIVAYTTKALASNSGKVIHTCDESPQLLRSAVGAKAVIVAANDVVHIGLLKTKRKSANTLEALEYRFTAFNVPDIITCLDIRPTLQTTRSGDELQALDLAVGCARGAIYAYKDVLSKLPTTASSSHKGSPIQPQKYHWHRRAVHSVKWSEDGNYLISGGYETVLVLFQLDTRKQNYLPHLAAPIENIAVSPSGSSYAVHLDDNSTMVLSTAELKPTAYITGIQSLVLNDHPPKESLVRRVWKAADDISMPLVSAINPSNPSHIYLCVGNGQQATLGGAEPSMPLLQSFDINSFQGLAQHALARTNPTDTNITSQGAPIVDPRVTKLAFSHDGQWLASVDEWQPPERDVDVFVSGSKAPGDVAREKREIFLKFWHFDTNSKSVELVTRINEAHHTTQPEPIFDLASDPSSPRFATLGNDGIVRFWTSKLRKRDGLAATGPEGQQLRSWSCSRVVALPTFVQQDDVLDSAPTRSGALAFSEDGSVLFAAFGTAAEAVVVAIDTETGAVRDVVSGMFRGQVRSIKVLACCLVMLSDDLTVYDIVADELRYSFTLKDTSEVTNRLTQLAVNYQSRCFALVAPIPDSYRTKIGKGTKSELVILSTESSEPLFTKSFSQAITGVIPAITSSGFVVIDAAAQIWSVTQGAEQGQLLQPLADLGMDKEVIDAPVDVAVEEGEQSDEEMVDADGDAEMEDYDIHQAVVAPQHLADIFNTAPAFAMPPIEDLFYQVAGLFSAKPTKA</sequence>
<accession>A0AAN7BBV2</accession>
<dbReference type="Pfam" id="PF23769">
    <property type="entry name" value="Beta-prop_WDR75_2nd"/>
    <property type="match status" value="1"/>
</dbReference>
<dbReference type="InterPro" id="IPR001680">
    <property type="entry name" value="WD40_rpt"/>
</dbReference>
<dbReference type="PANTHER" id="PTHR44215:SF1">
    <property type="entry name" value="WD REPEAT-CONTAINING PROTEIN 75"/>
    <property type="match status" value="1"/>
</dbReference>
<dbReference type="Pfam" id="PF23869">
    <property type="entry name" value="Beta-prop_WDR75_1st"/>
    <property type="match status" value="1"/>
</dbReference>
<feature type="domain" description="WD repeat-containing protein 75 second beta-propeller" evidence="10">
    <location>
        <begin position="539"/>
        <end position="706"/>
    </location>
</feature>
<evidence type="ECO:0000256" key="5">
    <source>
        <dbReference type="ARBA" id="ARBA00022737"/>
    </source>
</evidence>
<name>A0AAN7BBV2_9PEZI</name>
<dbReference type="GO" id="GO:0003723">
    <property type="term" value="F:RNA binding"/>
    <property type="evidence" value="ECO:0007669"/>
    <property type="project" value="InterPro"/>
</dbReference>
<reference evidence="11" key="2">
    <citation type="submission" date="2023-05" db="EMBL/GenBank/DDBJ databases">
        <authorList>
            <consortium name="Lawrence Berkeley National Laboratory"/>
            <person name="Steindorff A."/>
            <person name="Hensen N."/>
            <person name="Bonometti L."/>
            <person name="Westerberg I."/>
            <person name="Brannstrom I.O."/>
            <person name="Guillou S."/>
            <person name="Cros-Aarteil S."/>
            <person name="Calhoun S."/>
            <person name="Haridas S."/>
            <person name="Kuo A."/>
            <person name="Mondo S."/>
            <person name="Pangilinan J."/>
            <person name="Riley R."/>
            <person name="Labutti K."/>
            <person name="Andreopoulos B."/>
            <person name="Lipzen A."/>
            <person name="Chen C."/>
            <person name="Yanf M."/>
            <person name="Daum C."/>
            <person name="Ng V."/>
            <person name="Clum A."/>
            <person name="Ohm R."/>
            <person name="Martin F."/>
            <person name="Silar P."/>
            <person name="Natvig D."/>
            <person name="Lalanne C."/>
            <person name="Gautier V."/>
            <person name="Ament-Velasquez S.L."/>
            <person name="Kruys A."/>
            <person name="Hutchinson M.I."/>
            <person name="Powell A.J."/>
            <person name="Barry K."/>
            <person name="Miller A.N."/>
            <person name="Grigoriev I.V."/>
            <person name="Debuchy R."/>
            <person name="Gladieux P."/>
            <person name="Thoren M.H."/>
            <person name="Johannesson H."/>
        </authorList>
    </citation>
    <scope>NUCLEOTIDE SEQUENCE</scope>
    <source>
        <strain evidence="11">PSN293</strain>
    </source>
</reference>
<keyword evidence="7" id="KW-0539">Nucleus</keyword>
<dbReference type="AlphaFoldDB" id="A0AAN7BBV2"/>
<evidence type="ECO:0000256" key="1">
    <source>
        <dbReference type="ARBA" id="ARBA00004604"/>
    </source>
</evidence>
<keyword evidence="6" id="KW-0804">Transcription</keyword>
<comment type="subcellular location">
    <subcellularLocation>
        <location evidence="1">Nucleus</location>
        <location evidence="1">Nucleolus</location>
    </subcellularLocation>
</comment>
<dbReference type="InterPro" id="IPR036322">
    <property type="entry name" value="WD40_repeat_dom_sf"/>
</dbReference>
<keyword evidence="4 8" id="KW-0853">WD repeat</keyword>
<dbReference type="PROSITE" id="PS50082">
    <property type="entry name" value="WD_REPEATS_2"/>
    <property type="match status" value="1"/>
</dbReference>
<feature type="compositionally biased region" description="Basic and acidic residues" evidence="9">
    <location>
        <begin position="19"/>
        <end position="28"/>
    </location>
</feature>
<feature type="repeat" description="WD" evidence="8">
    <location>
        <begin position="353"/>
        <end position="394"/>
    </location>
</feature>
<evidence type="ECO:0000256" key="8">
    <source>
        <dbReference type="PROSITE-ProRule" id="PRU00221"/>
    </source>
</evidence>
<dbReference type="SMART" id="SM00320">
    <property type="entry name" value="WD40"/>
    <property type="match status" value="2"/>
</dbReference>
<evidence type="ECO:0000313" key="11">
    <source>
        <dbReference type="EMBL" id="KAK4217597.1"/>
    </source>
</evidence>
<keyword evidence="3" id="KW-0698">rRNA processing</keyword>
<keyword evidence="5" id="KW-0677">Repeat</keyword>
<dbReference type="Proteomes" id="UP001301769">
    <property type="component" value="Unassembled WGS sequence"/>
</dbReference>
<evidence type="ECO:0000259" key="10">
    <source>
        <dbReference type="Pfam" id="PF23769"/>
    </source>
</evidence>
<keyword evidence="2" id="KW-0690">Ribosome biogenesis</keyword>
<dbReference type="InterPro" id="IPR057644">
    <property type="entry name" value="Beta-prop_WDR75_2nd"/>
</dbReference>
<reference evidence="11" key="1">
    <citation type="journal article" date="2023" name="Mol. Phylogenet. Evol.">
        <title>Genome-scale phylogeny and comparative genomics of the fungal order Sordariales.</title>
        <authorList>
            <person name="Hensen N."/>
            <person name="Bonometti L."/>
            <person name="Westerberg I."/>
            <person name="Brannstrom I.O."/>
            <person name="Guillou S."/>
            <person name="Cros-Aarteil S."/>
            <person name="Calhoun S."/>
            <person name="Haridas S."/>
            <person name="Kuo A."/>
            <person name="Mondo S."/>
            <person name="Pangilinan J."/>
            <person name="Riley R."/>
            <person name="LaButti K."/>
            <person name="Andreopoulos B."/>
            <person name="Lipzen A."/>
            <person name="Chen C."/>
            <person name="Yan M."/>
            <person name="Daum C."/>
            <person name="Ng V."/>
            <person name="Clum A."/>
            <person name="Steindorff A."/>
            <person name="Ohm R.A."/>
            <person name="Martin F."/>
            <person name="Silar P."/>
            <person name="Natvig D.O."/>
            <person name="Lalanne C."/>
            <person name="Gautier V."/>
            <person name="Ament-Velasquez S.L."/>
            <person name="Kruys A."/>
            <person name="Hutchinson M.I."/>
            <person name="Powell A.J."/>
            <person name="Barry K."/>
            <person name="Miller A.N."/>
            <person name="Grigoriev I.V."/>
            <person name="Debuchy R."/>
            <person name="Gladieux P."/>
            <person name="Hiltunen Thoren M."/>
            <person name="Johannesson H."/>
        </authorList>
    </citation>
    <scope>NUCLEOTIDE SEQUENCE</scope>
    <source>
        <strain evidence="11">PSN293</strain>
    </source>
</reference>
<dbReference type="InterPro" id="IPR015943">
    <property type="entry name" value="WD40/YVTN_repeat-like_dom_sf"/>
</dbReference>
<dbReference type="CDD" id="cd23952">
    <property type="entry name" value="Utp17_CTD"/>
    <property type="match status" value="1"/>
</dbReference>
<evidence type="ECO:0000256" key="9">
    <source>
        <dbReference type="SAM" id="MobiDB-lite"/>
    </source>
</evidence>
<dbReference type="GO" id="GO:0006364">
    <property type="term" value="P:rRNA processing"/>
    <property type="evidence" value="ECO:0007669"/>
    <property type="project" value="UniProtKB-KW"/>
</dbReference>
<organism evidence="11 12">
    <name type="scientific">Rhypophila decipiens</name>
    <dbReference type="NCBI Taxonomy" id="261697"/>
    <lineage>
        <taxon>Eukaryota</taxon>
        <taxon>Fungi</taxon>
        <taxon>Dikarya</taxon>
        <taxon>Ascomycota</taxon>
        <taxon>Pezizomycotina</taxon>
        <taxon>Sordariomycetes</taxon>
        <taxon>Sordariomycetidae</taxon>
        <taxon>Sordariales</taxon>
        <taxon>Naviculisporaceae</taxon>
        <taxon>Rhypophila</taxon>
    </lineage>
</organism>
<proteinExistence type="predicted"/>
<evidence type="ECO:0000256" key="4">
    <source>
        <dbReference type="ARBA" id="ARBA00022574"/>
    </source>
</evidence>
<evidence type="ECO:0000256" key="2">
    <source>
        <dbReference type="ARBA" id="ARBA00022517"/>
    </source>
</evidence>
<evidence type="ECO:0000256" key="3">
    <source>
        <dbReference type="ARBA" id="ARBA00022552"/>
    </source>
</evidence>
<evidence type="ECO:0000256" key="6">
    <source>
        <dbReference type="ARBA" id="ARBA00023163"/>
    </source>
</evidence>
<gene>
    <name evidence="11" type="ORF">QBC37DRAFT_276658</name>
</gene>
<dbReference type="EMBL" id="MU858058">
    <property type="protein sequence ID" value="KAK4217597.1"/>
    <property type="molecule type" value="Genomic_DNA"/>
</dbReference>
<evidence type="ECO:0000256" key="7">
    <source>
        <dbReference type="ARBA" id="ARBA00023242"/>
    </source>
</evidence>
<feature type="compositionally biased region" description="Basic residues" evidence="9">
    <location>
        <begin position="29"/>
        <end position="41"/>
    </location>
</feature>
<comment type="caution">
    <text evidence="11">The sequence shown here is derived from an EMBL/GenBank/DDBJ whole genome shotgun (WGS) entry which is preliminary data.</text>
</comment>